<proteinExistence type="predicted"/>
<evidence type="ECO:0000313" key="2">
    <source>
        <dbReference type="RefSeq" id="XP_036359605.1"/>
    </source>
</evidence>
<dbReference type="SUPFAM" id="SSF50729">
    <property type="entry name" value="PH domain-like"/>
    <property type="match status" value="1"/>
</dbReference>
<dbReference type="InterPro" id="IPR035899">
    <property type="entry name" value="DBL_dom_sf"/>
</dbReference>
<gene>
    <name evidence="2" type="primary">LOC118763846</name>
</gene>
<accession>A0A7E6EXB8</accession>
<evidence type="ECO:0000313" key="1">
    <source>
        <dbReference type="Proteomes" id="UP000515154"/>
    </source>
</evidence>
<sequence>MSSTSIEVEPKNFYQEKAECMTYLRKIIVEKILANGNVDLAEMKRLHSCRDIFEESVILSSLDLLKVDNMFSLIPKLIKSMIYFLAELNAELKNWSEHSCLSGAYSSILSNVPLFYEYNSIIAIVLNILQGNEGIESYNATMKKVMPEIETAFTDLLHCPTIAHYRVYFGLKELCKYTSREHTDYFILKETRANMRKHSCFVPPDIHRLHLIKSGYAVQIDKNKRKLRFLFLFPKNLIITKLKIKSNCAFFHTKGIIRLGKRMVTIESKDEMTTHQF</sequence>
<dbReference type="Gene3D" id="1.20.900.10">
    <property type="entry name" value="Dbl homology (DH) domain"/>
    <property type="match status" value="1"/>
</dbReference>
<name>A0A7E6EXB8_9MOLL</name>
<organism evidence="1 2">
    <name type="scientific">Octopus sinensis</name>
    <name type="common">East Asian common octopus</name>
    <dbReference type="NCBI Taxonomy" id="2607531"/>
    <lineage>
        <taxon>Eukaryota</taxon>
        <taxon>Metazoa</taxon>
        <taxon>Spiralia</taxon>
        <taxon>Lophotrochozoa</taxon>
        <taxon>Mollusca</taxon>
        <taxon>Cephalopoda</taxon>
        <taxon>Coleoidea</taxon>
        <taxon>Octopodiformes</taxon>
        <taxon>Octopoda</taxon>
        <taxon>Incirrata</taxon>
        <taxon>Octopodidae</taxon>
        <taxon>Octopus</taxon>
    </lineage>
</organism>
<reference evidence="2" key="1">
    <citation type="submission" date="2025-08" db="UniProtKB">
        <authorList>
            <consortium name="RefSeq"/>
        </authorList>
    </citation>
    <scope>IDENTIFICATION</scope>
</reference>
<protein>
    <submittedName>
        <fullName evidence="2">Uncharacterized protein LOC118763846</fullName>
    </submittedName>
</protein>
<dbReference type="RefSeq" id="XP_036359605.1">
    <property type="nucleotide sequence ID" value="XM_036503712.1"/>
</dbReference>
<dbReference type="Proteomes" id="UP000515154">
    <property type="component" value="Linkage group LG6"/>
</dbReference>
<dbReference type="KEGG" id="osn:118763846"/>
<dbReference type="AlphaFoldDB" id="A0A7E6EXB8"/>
<keyword evidence="1" id="KW-1185">Reference proteome</keyword>
<dbReference type="SUPFAM" id="SSF48065">
    <property type="entry name" value="DBL homology domain (DH-domain)"/>
    <property type="match status" value="1"/>
</dbReference>